<protein>
    <submittedName>
        <fullName evidence="1">Uncharacterized protein</fullName>
    </submittedName>
</protein>
<keyword evidence="2" id="KW-1185">Reference proteome</keyword>
<organism evidence="1 2">
    <name type="scientific">Aromatoleum toluolicum</name>
    <dbReference type="NCBI Taxonomy" id="90060"/>
    <lineage>
        <taxon>Bacteria</taxon>
        <taxon>Pseudomonadati</taxon>
        <taxon>Pseudomonadota</taxon>
        <taxon>Betaproteobacteria</taxon>
        <taxon>Rhodocyclales</taxon>
        <taxon>Rhodocyclaceae</taxon>
        <taxon>Aromatoleum</taxon>
    </lineage>
</organism>
<proteinExistence type="predicted"/>
<comment type="caution">
    <text evidence="1">The sequence shown here is derived from an EMBL/GenBank/DDBJ whole genome shotgun (WGS) entry which is preliminary data.</text>
</comment>
<name>A0ABX1N9T6_9RHOO</name>
<dbReference type="RefSeq" id="WP_169136940.1">
    <property type="nucleotide sequence ID" value="NZ_WTVS01000002.1"/>
</dbReference>
<sequence>MKHDETISCGDQCPFGRSALASEIFPTEVSEYIGRRDACEHFRAEPWPEGASSEELERRDFIAAQLLHYCKGSDQALRDLKAKYRGNRVVMDRLERYEADIEGKQ</sequence>
<evidence type="ECO:0000313" key="2">
    <source>
        <dbReference type="Proteomes" id="UP000634522"/>
    </source>
</evidence>
<dbReference type="EMBL" id="WTVS01000002">
    <property type="protein sequence ID" value="NMF95995.1"/>
    <property type="molecule type" value="Genomic_DNA"/>
</dbReference>
<gene>
    <name evidence="1" type="ORF">GPA27_01105</name>
</gene>
<reference evidence="1 2" key="1">
    <citation type="submission" date="2019-12" db="EMBL/GenBank/DDBJ databases">
        <title>Comparative genomics gives insights into the taxonomy of the Azoarcus-Aromatoleum group and reveals separate origins of nif in the plant-associated Azoarcus and non-plant-associated Aromatoleum sub-groups.</title>
        <authorList>
            <person name="Lafos M."/>
            <person name="Maluk M."/>
            <person name="Batista M."/>
            <person name="Junghare M."/>
            <person name="Carmona M."/>
            <person name="Faoro H."/>
            <person name="Cruz L.M."/>
            <person name="Battistoni F."/>
            <person name="De Souza E."/>
            <person name="Pedrosa F."/>
            <person name="Chen W.-M."/>
            <person name="Poole P.S."/>
            <person name="Dixon R.A."/>
            <person name="James E.K."/>
        </authorList>
    </citation>
    <scope>NUCLEOTIDE SEQUENCE [LARGE SCALE GENOMIC DNA]</scope>
    <source>
        <strain evidence="1 2">T</strain>
    </source>
</reference>
<accession>A0ABX1N9T6</accession>
<dbReference type="Proteomes" id="UP000634522">
    <property type="component" value="Unassembled WGS sequence"/>
</dbReference>
<evidence type="ECO:0000313" key="1">
    <source>
        <dbReference type="EMBL" id="NMF95995.1"/>
    </source>
</evidence>